<reference evidence="2" key="3">
    <citation type="submission" date="2025-09" db="UniProtKB">
        <authorList>
            <consortium name="Ensembl"/>
        </authorList>
    </citation>
    <scope>IDENTIFICATION</scope>
</reference>
<reference evidence="2" key="2">
    <citation type="submission" date="2025-08" db="UniProtKB">
        <authorList>
            <consortium name="Ensembl"/>
        </authorList>
    </citation>
    <scope>IDENTIFICATION</scope>
</reference>
<name>A0A3B4E9J7_PYGNA</name>
<feature type="domain" description="C-type lectin" evidence="1">
    <location>
        <begin position="42"/>
        <end position="147"/>
    </location>
</feature>
<dbReference type="InterPro" id="IPR050801">
    <property type="entry name" value="Ca-Dep_Lectins_ImmuneDev"/>
</dbReference>
<reference evidence="2 3" key="1">
    <citation type="submission" date="2020-10" db="EMBL/GenBank/DDBJ databases">
        <title>Pygocentrus nattereri (red-bellied piranha) genome, fPygNat1, primary haplotype.</title>
        <authorList>
            <person name="Myers G."/>
            <person name="Meyer A."/>
            <person name="Karagic N."/>
            <person name="Pippel M."/>
            <person name="Winkler S."/>
            <person name="Tracey A."/>
            <person name="Wood J."/>
            <person name="Formenti G."/>
            <person name="Howe K."/>
            <person name="Fedrigo O."/>
            <person name="Jarvis E.D."/>
        </authorList>
    </citation>
    <scope>NUCLEOTIDE SEQUENCE [LARGE SCALE GENOMIC DNA]</scope>
</reference>
<dbReference type="InterPro" id="IPR016187">
    <property type="entry name" value="CTDL_fold"/>
</dbReference>
<dbReference type="Pfam" id="PF00059">
    <property type="entry name" value="Lectin_C"/>
    <property type="match status" value="1"/>
</dbReference>
<organism evidence="2 3">
    <name type="scientific">Pygocentrus nattereri</name>
    <name type="common">Red-bellied piranha</name>
    <dbReference type="NCBI Taxonomy" id="42514"/>
    <lineage>
        <taxon>Eukaryota</taxon>
        <taxon>Metazoa</taxon>
        <taxon>Chordata</taxon>
        <taxon>Craniata</taxon>
        <taxon>Vertebrata</taxon>
        <taxon>Euteleostomi</taxon>
        <taxon>Actinopterygii</taxon>
        <taxon>Neopterygii</taxon>
        <taxon>Teleostei</taxon>
        <taxon>Ostariophysi</taxon>
        <taxon>Characiformes</taxon>
        <taxon>Characoidei</taxon>
        <taxon>Pygocentrus</taxon>
    </lineage>
</organism>
<dbReference type="Ensembl" id="ENSPNAT00000023935.2">
    <property type="protein sequence ID" value="ENSPNAP00000033237.2"/>
    <property type="gene ID" value="ENSPNAG00000021753.2"/>
</dbReference>
<dbReference type="InterPro" id="IPR016186">
    <property type="entry name" value="C-type_lectin-like/link_sf"/>
</dbReference>
<sequence length="147" mass="16446">KVGQPVALFHNQTITLYICLLADPDGCLMSSAVLDVSNLSISWQASRQYCVDKGTQLASPSWANAHYYLTQKLTEVGASGQAWIGLRRHLLTREWYWQNGQGLDFSNWERGQPVIPEKGMCASMRMEPNGNYTWSSVQCCSSLKLIA</sequence>
<dbReference type="Gene3D" id="3.10.100.10">
    <property type="entry name" value="Mannose-Binding Protein A, subunit A"/>
    <property type="match status" value="1"/>
</dbReference>
<proteinExistence type="predicted"/>
<dbReference type="Proteomes" id="UP001501920">
    <property type="component" value="Chromosome 24"/>
</dbReference>
<dbReference type="PROSITE" id="PS50041">
    <property type="entry name" value="C_TYPE_LECTIN_2"/>
    <property type="match status" value="1"/>
</dbReference>
<dbReference type="PANTHER" id="PTHR22801">
    <property type="entry name" value="LITHOSTATHINE"/>
    <property type="match status" value="1"/>
</dbReference>
<dbReference type="SMART" id="SM00034">
    <property type="entry name" value="CLECT"/>
    <property type="match status" value="1"/>
</dbReference>
<accession>A0A3B4E9J7</accession>
<evidence type="ECO:0000313" key="3">
    <source>
        <dbReference type="Proteomes" id="UP001501920"/>
    </source>
</evidence>
<dbReference type="GeneTree" id="ENSGT00940000174712"/>
<dbReference type="AlphaFoldDB" id="A0A3B4E9J7"/>
<protein>
    <recommendedName>
        <fullName evidence="1">C-type lectin domain-containing protein</fullName>
    </recommendedName>
</protein>
<evidence type="ECO:0000313" key="2">
    <source>
        <dbReference type="Ensembl" id="ENSPNAP00000033237.2"/>
    </source>
</evidence>
<keyword evidence="3" id="KW-1185">Reference proteome</keyword>
<dbReference type="SUPFAM" id="SSF56436">
    <property type="entry name" value="C-type lectin-like"/>
    <property type="match status" value="1"/>
</dbReference>
<gene>
    <name evidence="2" type="primary">RS1</name>
</gene>
<dbReference type="InterPro" id="IPR001304">
    <property type="entry name" value="C-type_lectin-like"/>
</dbReference>
<evidence type="ECO:0000259" key="1">
    <source>
        <dbReference type="PROSITE" id="PS50041"/>
    </source>
</evidence>
<dbReference type="PANTHER" id="PTHR22801:SF63">
    <property type="entry name" value="C-TYPE LECTIN DOMAIN-CONTAINING PROTEIN"/>
    <property type="match status" value="1"/>
</dbReference>
<dbReference type="CDD" id="cd00037">
    <property type="entry name" value="CLECT"/>
    <property type="match status" value="1"/>
</dbReference>